<comment type="subcellular location">
    <subcellularLocation>
        <location evidence="1">Membrane</location>
        <topology evidence="1">Multi-pass membrane protein</topology>
    </subcellularLocation>
</comment>
<keyword evidence="3" id="KW-0813">Transport</keyword>
<evidence type="ECO:0000313" key="10">
    <source>
        <dbReference type="Proteomes" id="UP000095282"/>
    </source>
</evidence>
<feature type="transmembrane region" description="Helical" evidence="8">
    <location>
        <begin position="440"/>
        <end position="460"/>
    </location>
</feature>
<reference evidence="11" key="1">
    <citation type="submission" date="2016-11" db="UniProtKB">
        <authorList>
            <consortium name="WormBaseParasite"/>
        </authorList>
    </citation>
    <scope>IDENTIFICATION</scope>
</reference>
<protein>
    <submittedName>
        <fullName evidence="11">ABC transporter domain-containing protein</fullName>
    </submittedName>
</protein>
<dbReference type="PANTHER" id="PTHR48041:SF68">
    <property type="entry name" value="ABC TRANSPORTER DOMAIN-CONTAINING PROTEIN"/>
    <property type="match status" value="1"/>
</dbReference>
<dbReference type="Gene3D" id="3.40.50.300">
    <property type="entry name" value="P-loop containing nucleotide triphosphate hydrolases"/>
    <property type="match status" value="1"/>
</dbReference>
<evidence type="ECO:0000256" key="7">
    <source>
        <dbReference type="SAM" id="MobiDB-lite"/>
    </source>
</evidence>
<feature type="transmembrane region" description="Helical" evidence="8">
    <location>
        <begin position="321"/>
        <end position="341"/>
    </location>
</feature>
<dbReference type="Pfam" id="PF00005">
    <property type="entry name" value="ABC_tran"/>
    <property type="match status" value="1"/>
</dbReference>
<dbReference type="InterPro" id="IPR013525">
    <property type="entry name" value="ABC2_TM"/>
</dbReference>
<name>A0A1I7U8Q7_9PELO</name>
<dbReference type="GO" id="GO:0005886">
    <property type="term" value="C:plasma membrane"/>
    <property type="evidence" value="ECO:0007669"/>
    <property type="project" value="TreeGrafter"/>
</dbReference>
<dbReference type="Pfam" id="PF01061">
    <property type="entry name" value="ABC2_membrane"/>
    <property type="match status" value="1"/>
</dbReference>
<evidence type="ECO:0000256" key="5">
    <source>
        <dbReference type="ARBA" id="ARBA00022989"/>
    </source>
</evidence>
<evidence type="ECO:0000313" key="11">
    <source>
        <dbReference type="WBParaSite" id="Csp11.Scaffold629.g15996.t2"/>
    </source>
</evidence>
<dbReference type="InterPro" id="IPR003439">
    <property type="entry name" value="ABC_transporter-like_ATP-bd"/>
</dbReference>
<keyword evidence="5 8" id="KW-1133">Transmembrane helix</keyword>
<dbReference type="PROSITE" id="PS50893">
    <property type="entry name" value="ABC_TRANSPORTER_2"/>
    <property type="match status" value="1"/>
</dbReference>
<evidence type="ECO:0000256" key="6">
    <source>
        <dbReference type="ARBA" id="ARBA00023136"/>
    </source>
</evidence>
<organism evidence="10 11">
    <name type="scientific">Caenorhabditis tropicalis</name>
    <dbReference type="NCBI Taxonomy" id="1561998"/>
    <lineage>
        <taxon>Eukaryota</taxon>
        <taxon>Metazoa</taxon>
        <taxon>Ecdysozoa</taxon>
        <taxon>Nematoda</taxon>
        <taxon>Chromadorea</taxon>
        <taxon>Rhabditida</taxon>
        <taxon>Rhabditina</taxon>
        <taxon>Rhabditomorpha</taxon>
        <taxon>Rhabditoidea</taxon>
        <taxon>Rhabditidae</taxon>
        <taxon>Peloderinae</taxon>
        <taxon>Caenorhabditis</taxon>
    </lineage>
</organism>
<sequence length="466" mass="52633">MSYDIVTPDDALSSLVEDRTQSSSIHTDRTQESPPPAETGLAEIVDEDLDETENRFRLTSPAPPLEFLKREEKSKRSERRRKYERVLKWKTVTVEEVRRKKKKERKIILNEVSGRAYGGELTFIMGSSGAGKTTLLNVLTGRNKAGLKSTGHISMNGRRLNPTEMKQLSAYIQQEDVFIASQTVSEVLNFAVKMRSPDRLSKRERESLVESMLTSFGLTECANTRIGSVKVKGISRGEKKRLTIACELVSWFLGMVYLRVPIHRDHLLGIKGVIFGTLQMNNILYMMPSLISILHLIYPIIFFFIIYFMTGLPVTTIGMSTFLTMCIAMSMIITSLSHAVVSLCGNVTVSLTVAPLISVPVMVFGGFLITVDAVPWYYKPLSYVSWYHYAFEAIMIAFFKDHGPIAGCQKVNPLLDFECSTGLKLITDQDFHVDNFWLDFVAVGGILVFWKVFGLACFVWRIKERV</sequence>
<dbReference type="STRING" id="1561998.A0A1I7U8Q7"/>
<feature type="transmembrane region" description="Helical" evidence="8">
    <location>
        <begin position="283"/>
        <end position="309"/>
    </location>
</feature>
<keyword evidence="4 8" id="KW-0812">Transmembrane</keyword>
<dbReference type="AlphaFoldDB" id="A0A1I7U8Q7"/>
<evidence type="ECO:0000256" key="1">
    <source>
        <dbReference type="ARBA" id="ARBA00004141"/>
    </source>
</evidence>
<feature type="transmembrane region" description="Helical" evidence="8">
    <location>
        <begin position="353"/>
        <end position="378"/>
    </location>
</feature>
<dbReference type="GO" id="GO:0140359">
    <property type="term" value="F:ABC-type transporter activity"/>
    <property type="evidence" value="ECO:0007669"/>
    <property type="project" value="InterPro"/>
</dbReference>
<evidence type="ECO:0000256" key="2">
    <source>
        <dbReference type="ARBA" id="ARBA00005814"/>
    </source>
</evidence>
<keyword evidence="6 8" id="KW-0472">Membrane</keyword>
<dbReference type="GO" id="GO:0016887">
    <property type="term" value="F:ATP hydrolysis activity"/>
    <property type="evidence" value="ECO:0007669"/>
    <property type="project" value="InterPro"/>
</dbReference>
<feature type="region of interest" description="Disordered" evidence="7">
    <location>
        <begin position="1"/>
        <end position="38"/>
    </location>
</feature>
<feature type="domain" description="ABC transporter" evidence="9">
    <location>
        <begin position="92"/>
        <end position="336"/>
    </location>
</feature>
<evidence type="ECO:0000256" key="3">
    <source>
        <dbReference type="ARBA" id="ARBA00022448"/>
    </source>
</evidence>
<evidence type="ECO:0000259" key="9">
    <source>
        <dbReference type="PROSITE" id="PS50893"/>
    </source>
</evidence>
<comment type="similarity">
    <text evidence="2">Belongs to the ABC transporter superfamily. ABCG family. Eye pigment precursor importer (TC 3.A.1.204) subfamily.</text>
</comment>
<proteinExistence type="inferred from homology"/>
<dbReference type="InterPro" id="IPR050352">
    <property type="entry name" value="ABCG_transporters"/>
</dbReference>
<feature type="compositionally biased region" description="Basic and acidic residues" evidence="7">
    <location>
        <begin position="16"/>
        <end position="31"/>
    </location>
</feature>
<accession>A0A1I7U8Q7</accession>
<evidence type="ECO:0000256" key="8">
    <source>
        <dbReference type="SAM" id="Phobius"/>
    </source>
</evidence>
<dbReference type="PANTHER" id="PTHR48041">
    <property type="entry name" value="ABC TRANSPORTER G FAMILY MEMBER 28"/>
    <property type="match status" value="1"/>
</dbReference>
<keyword evidence="10" id="KW-1185">Reference proteome</keyword>
<dbReference type="Proteomes" id="UP000095282">
    <property type="component" value="Unplaced"/>
</dbReference>
<dbReference type="WBParaSite" id="Csp11.Scaffold629.g15996.t2">
    <property type="protein sequence ID" value="Csp11.Scaffold629.g15996.t2"/>
    <property type="gene ID" value="Csp11.Scaffold629.g15996"/>
</dbReference>
<dbReference type="InterPro" id="IPR027417">
    <property type="entry name" value="P-loop_NTPase"/>
</dbReference>
<dbReference type="eggNOG" id="KOG0061">
    <property type="taxonomic scope" value="Eukaryota"/>
</dbReference>
<dbReference type="GO" id="GO:0005524">
    <property type="term" value="F:ATP binding"/>
    <property type="evidence" value="ECO:0007669"/>
    <property type="project" value="InterPro"/>
</dbReference>
<dbReference type="SUPFAM" id="SSF52540">
    <property type="entry name" value="P-loop containing nucleoside triphosphate hydrolases"/>
    <property type="match status" value="1"/>
</dbReference>
<evidence type="ECO:0000256" key="4">
    <source>
        <dbReference type="ARBA" id="ARBA00022692"/>
    </source>
</evidence>